<evidence type="ECO:0000313" key="1">
    <source>
        <dbReference type="EMBL" id="SNB79985.1"/>
    </source>
</evidence>
<dbReference type="OrthoDB" id="8853368at2"/>
<dbReference type="RefSeq" id="WP_088521910.1">
    <property type="nucleotide sequence ID" value="NZ_FYDG01000012.1"/>
</dbReference>
<dbReference type="AlphaFoldDB" id="A0A212S452"/>
<sequence>MGQPISVDVPHKLGAAEAERRVRRGFGVIKEKFGDKLSAVDVVWGEGRADLTITAVGQTLRGALEFLPEAVRVTIDLPWFLAALGSSVVGRLAQKTAEVLRLPPPKA</sequence>
<proteinExistence type="predicted"/>
<evidence type="ECO:0000313" key="2">
    <source>
        <dbReference type="Proteomes" id="UP000198418"/>
    </source>
</evidence>
<protein>
    <submittedName>
        <fullName evidence="1">Putative polyhydroxyalkanoic acid system protein (PHA_gran_rgn)</fullName>
    </submittedName>
</protein>
<dbReference type="InterPro" id="IPR013433">
    <property type="entry name" value="PHA_gran_rgn"/>
</dbReference>
<dbReference type="Proteomes" id="UP000198418">
    <property type="component" value="Unassembled WGS sequence"/>
</dbReference>
<organism evidence="1 2">
    <name type="scientific">Rhodoblastus acidophilus</name>
    <name type="common">Rhodopseudomonas acidophila</name>
    <dbReference type="NCBI Taxonomy" id="1074"/>
    <lineage>
        <taxon>Bacteria</taxon>
        <taxon>Pseudomonadati</taxon>
        <taxon>Pseudomonadota</taxon>
        <taxon>Alphaproteobacteria</taxon>
        <taxon>Hyphomicrobiales</taxon>
        <taxon>Rhodoblastaceae</taxon>
        <taxon>Rhodoblastus</taxon>
    </lineage>
</organism>
<accession>A0A212S452</accession>
<name>A0A212S452_RHOAC</name>
<reference evidence="2" key="1">
    <citation type="submission" date="2017-06" db="EMBL/GenBank/DDBJ databases">
        <authorList>
            <person name="Varghese N."/>
            <person name="Submissions S."/>
        </authorList>
    </citation>
    <scope>NUCLEOTIDE SEQUENCE [LARGE SCALE GENOMIC DNA]</scope>
    <source>
        <strain evidence="2">DSM 137</strain>
    </source>
</reference>
<dbReference type="Pfam" id="PF09650">
    <property type="entry name" value="PHA_gran_rgn"/>
    <property type="match status" value="1"/>
</dbReference>
<keyword evidence="2" id="KW-1185">Reference proteome</keyword>
<gene>
    <name evidence="1" type="ORF">SAMN06265338_11247</name>
</gene>
<dbReference type="EMBL" id="FYDG01000012">
    <property type="protein sequence ID" value="SNB79985.1"/>
    <property type="molecule type" value="Genomic_DNA"/>
</dbReference>